<proteinExistence type="predicted"/>
<reference evidence="1 2" key="1">
    <citation type="submission" date="2017-06" db="EMBL/GenBank/DDBJ databases">
        <authorList>
            <person name="Varghese N."/>
            <person name="Submissions S."/>
        </authorList>
    </citation>
    <scope>NUCLEOTIDE SEQUENCE [LARGE SCALE GENOMIC DNA]</scope>
    <source>
        <strain evidence="1 2">DSM 26989</strain>
    </source>
</reference>
<dbReference type="AlphaFoldDB" id="A0AA94IUX5"/>
<protein>
    <submittedName>
        <fullName evidence="1">Uncharacterized protein</fullName>
    </submittedName>
</protein>
<sequence length="46" mass="5523">MRPPVFAIRRIHTNFMVLNDNRTVLRSMTKIVIKYKNITPYDVFLV</sequence>
<keyword evidence="2" id="KW-1185">Reference proteome</keyword>
<gene>
    <name evidence="1" type="ORF">SAMN06265364_12058</name>
</gene>
<accession>A0AA94IUX5</accession>
<evidence type="ECO:0000313" key="1">
    <source>
        <dbReference type="EMBL" id="SNR93325.1"/>
    </source>
</evidence>
<dbReference type="Proteomes" id="UP000198427">
    <property type="component" value="Unassembled WGS sequence"/>
</dbReference>
<comment type="caution">
    <text evidence="1">The sequence shown here is derived from an EMBL/GenBank/DDBJ whole genome shotgun (WGS) entry which is preliminary data.</text>
</comment>
<name>A0AA94IUX5_9BACT</name>
<evidence type="ECO:0000313" key="2">
    <source>
        <dbReference type="Proteomes" id="UP000198427"/>
    </source>
</evidence>
<organism evidence="1 2">
    <name type="scientific">Prevotella jejuni</name>
    <dbReference type="NCBI Taxonomy" id="1177574"/>
    <lineage>
        <taxon>Bacteria</taxon>
        <taxon>Pseudomonadati</taxon>
        <taxon>Bacteroidota</taxon>
        <taxon>Bacteroidia</taxon>
        <taxon>Bacteroidales</taxon>
        <taxon>Prevotellaceae</taxon>
        <taxon>Prevotella</taxon>
    </lineage>
</organism>
<dbReference type="EMBL" id="FZNZ01000020">
    <property type="protein sequence ID" value="SNR93325.1"/>
    <property type="molecule type" value="Genomic_DNA"/>
</dbReference>